<dbReference type="Pfam" id="PF02911">
    <property type="entry name" value="Formyl_trans_C"/>
    <property type="match status" value="1"/>
</dbReference>
<gene>
    <name evidence="5" type="primary">fmt</name>
    <name evidence="8" type="ORF">DEALK_07930</name>
</gene>
<dbReference type="FunFam" id="3.40.50.12230:FF:000001">
    <property type="entry name" value="Methionyl-tRNA formyltransferase"/>
    <property type="match status" value="1"/>
</dbReference>
<evidence type="ECO:0000259" key="6">
    <source>
        <dbReference type="Pfam" id="PF00551"/>
    </source>
</evidence>
<evidence type="ECO:0000256" key="2">
    <source>
        <dbReference type="ARBA" id="ARBA00012261"/>
    </source>
</evidence>
<name>A0A0W0GHB6_9CHLR</name>
<dbReference type="InterPro" id="IPR044135">
    <property type="entry name" value="Met-tRNA-FMT_C"/>
</dbReference>
<dbReference type="InterPro" id="IPR005794">
    <property type="entry name" value="Fmt"/>
</dbReference>
<dbReference type="NCBIfam" id="TIGR00460">
    <property type="entry name" value="fmt"/>
    <property type="match status" value="1"/>
</dbReference>
<keyword evidence="4 5" id="KW-0648">Protein biosynthesis</keyword>
<evidence type="ECO:0000313" key="9">
    <source>
        <dbReference type="Proteomes" id="UP000053947"/>
    </source>
</evidence>
<organism evidence="8 9">
    <name type="scientific">Dehalogenimonas alkenigignens</name>
    <dbReference type="NCBI Taxonomy" id="1217799"/>
    <lineage>
        <taxon>Bacteria</taxon>
        <taxon>Bacillati</taxon>
        <taxon>Chloroflexota</taxon>
        <taxon>Dehalococcoidia</taxon>
        <taxon>Dehalococcoidales</taxon>
        <taxon>Dehalococcoidaceae</taxon>
        <taxon>Dehalogenimonas</taxon>
    </lineage>
</organism>
<dbReference type="InterPro" id="IPR005793">
    <property type="entry name" value="Formyl_trans_C"/>
</dbReference>
<sequence length="312" mass="32628">MKLVFMGTPEFAVPILRGLIGAGYDVSAVYTRPDAPAGRGRSLTASPVKALADSSGLKIVQPRSLKKPEVADELRSLAPDAIIVAAYGLILPQSVLQIPVHGCINVHASLLPRHRGAAPVAAAILAGDEFTGISIMRMDAGIDTGPVFATASIPICDNDTTGSLTERLAYLGSNLLLEVLSRITGGEISPAPQPAAGATYAPMLAKEQGCIDWNRSAIEIWRQVRAFQPWPGAFTTWDGRLLKLIETQPLDIPAAAPAGTVTALAGRPSMPFEIVTGDGVLGVKRLQLEGKKAATAEEFLRGARGLAGAILG</sequence>
<dbReference type="CDD" id="cd08646">
    <property type="entry name" value="FMT_core_Met-tRNA-FMT_N"/>
    <property type="match status" value="1"/>
</dbReference>
<dbReference type="InterPro" id="IPR041711">
    <property type="entry name" value="Met-tRNA-FMT_N"/>
</dbReference>
<dbReference type="Proteomes" id="UP000053947">
    <property type="component" value="Unassembled WGS sequence"/>
</dbReference>
<dbReference type="GO" id="GO:0005829">
    <property type="term" value="C:cytosol"/>
    <property type="evidence" value="ECO:0007669"/>
    <property type="project" value="TreeGrafter"/>
</dbReference>
<dbReference type="PANTHER" id="PTHR11138:SF5">
    <property type="entry name" value="METHIONYL-TRNA FORMYLTRANSFERASE, MITOCHONDRIAL"/>
    <property type="match status" value="1"/>
</dbReference>
<comment type="similarity">
    <text evidence="1 5">Belongs to the Fmt family.</text>
</comment>
<accession>A0A0W0GHB6</accession>
<dbReference type="InterPro" id="IPR011034">
    <property type="entry name" value="Formyl_transferase-like_C_sf"/>
</dbReference>
<dbReference type="PANTHER" id="PTHR11138">
    <property type="entry name" value="METHIONYL-TRNA FORMYLTRANSFERASE"/>
    <property type="match status" value="1"/>
</dbReference>
<dbReference type="InterPro" id="IPR002376">
    <property type="entry name" value="Formyl_transf_N"/>
</dbReference>
<dbReference type="AlphaFoldDB" id="A0A0W0GHB6"/>
<dbReference type="STRING" id="1217799.DEALK_07930"/>
<dbReference type="HAMAP" id="MF_00182">
    <property type="entry name" value="Formyl_trans"/>
    <property type="match status" value="1"/>
</dbReference>
<evidence type="ECO:0000259" key="7">
    <source>
        <dbReference type="Pfam" id="PF02911"/>
    </source>
</evidence>
<keyword evidence="3 5" id="KW-0808">Transferase</keyword>
<comment type="catalytic activity">
    <reaction evidence="5">
        <text>L-methionyl-tRNA(fMet) + (6R)-10-formyltetrahydrofolate = N-formyl-L-methionyl-tRNA(fMet) + (6S)-5,6,7,8-tetrahydrofolate + H(+)</text>
        <dbReference type="Rhea" id="RHEA:24380"/>
        <dbReference type="Rhea" id="RHEA-COMP:9952"/>
        <dbReference type="Rhea" id="RHEA-COMP:9953"/>
        <dbReference type="ChEBI" id="CHEBI:15378"/>
        <dbReference type="ChEBI" id="CHEBI:57453"/>
        <dbReference type="ChEBI" id="CHEBI:78530"/>
        <dbReference type="ChEBI" id="CHEBI:78844"/>
        <dbReference type="ChEBI" id="CHEBI:195366"/>
        <dbReference type="EC" id="2.1.2.9"/>
    </reaction>
</comment>
<evidence type="ECO:0000313" key="8">
    <source>
        <dbReference type="EMBL" id="KTB47948.1"/>
    </source>
</evidence>
<dbReference type="Gene3D" id="3.40.50.12230">
    <property type="match status" value="1"/>
</dbReference>
<dbReference type="SUPFAM" id="SSF50486">
    <property type="entry name" value="FMT C-terminal domain-like"/>
    <property type="match status" value="1"/>
</dbReference>
<dbReference type="CDD" id="cd08704">
    <property type="entry name" value="Met_tRNA_FMT_C"/>
    <property type="match status" value="1"/>
</dbReference>
<feature type="binding site" evidence="5">
    <location>
        <begin position="109"/>
        <end position="112"/>
    </location>
    <ligand>
        <name>(6S)-5,6,7,8-tetrahydrofolate</name>
        <dbReference type="ChEBI" id="CHEBI:57453"/>
    </ligand>
</feature>
<reference evidence="8 9" key="1">
    <citation type="submission" date="2015-06" db="EMBL/GenBank/DDBJ databases">
        <title>Genome sequence of the organohalide-respiring Dehalogenimonas alkenigignens type strain (IP3-3T).</title>
        <authorList>
            <person name="Key T.A."/>
            <person name="Richmond D.P."/>
            <person name="Bowman K.S."/>
            <person name="Cho Y.-J."/>
            <person name="Chun J."/>
            <person name="da Costa M.S."/>
            <person name="Rainey F.A."/>
            <person name="Moe W.M."/>
        </authorList>
    </citation>
    <scope>NUCLEOTIDE SEQUENCE [LARGE SCALE GENOMIC DNA]</scope>
    <source>
        <strain evidence="8 9">IP3-3</strain>
    </source>
</reference>
<evidence type="ECO:0000256" key="5">
    <source>
        <dbReference type="HAMAP-Rule" id="MF_00182"/>
    </source>
</evidence>
<dbReference type="Pfam" id="PF00551">
    <property type="entry name" value="Formyl_trans_N"/>
    <property type="match status" value="1"/>
</dbReference>
<dbReference type="OrthoDB" id="9802815at2"/>
<dbReference type="EC" id="2.1.2.9" evidence="2 5"/>
<evidence type="ECO:0000256" key="4">
    <source>
        <dbReference type="ARBA" id="ARBA00022917"/>
    </source>
</evidence>
<dbReference type="RefSeq" id="WP_058438896.1">
    <property type="nucleotide sequence ID" value="NZ_KQ758903.1"/>
</dbReference>
<keyword evidence="9" id="KW-1185">Reference proteome</keyword>
<feature type="domain" description="Formyl transferase C-terminal" evidence="7">
    <location>
        <begin position="204"/>
        <end position="303"/>
    </location>
</feature>
<dbReference type="InterPro" id="IPR036477">
    <property type="entry name" value="Formyl_transf_N_sf"/>
</dbReference>
<dbReference type="SUPFAM" id="SSF53328">
    <property type="entry name" value="Formyltransferase"/>
    <property type="match status" value="1"/>
</dbReference>
<evidence type="ECO:0000256" key="1">
    <source>
        <dbReference type="ARBA" id="ARBA00010699"/>
    </source>
</evidence>
<dbReference type="EMBL" id="LFDV01000002">
    <property type="protein sequence ID" value="KTB47948.1"/>
    <property type="molecule type" value="Genomic_DNA"/>
</dbReference>
<proteinExistence type="inferred from homology"/>
<evidence type="ECO:0000256" key="3">
    <source>
        <dbReference type="ARBA" id="ARBA00022679"/>
    </source>
</evidence>
<feature type="domain" description="Formyl transferase N-terminal" evidence="6">
    <location>
        <begin position="1"/>
        <end position="180"/>
    </location>
</feature>
<dbReference type="GO" id="GO:0004479">
    <property type="term" value="F:methionyl-tRNA formyltransferase activity"/>
    <property type="evidence" value="ECO:0007669"/>
    <property type="project" value="UniProtKB-UniRule"/>
</dbReference>
<comment type="caution">
    <text evidence="8">The sequence shown here is derived from an EMBL/GenBank/DDBJ whole genome shotgun (WGS) entry which is preliminary data.</text>
</comment>
<dbReference type="PATRIC" id="fig|1217799.6.peg.815"/>
<protein>
    <recommendedName>
        <fullName evidence="2 5">Methionyl-tRNA formyltransferase</fullName>
        <ecNumber evidence="2 5">2.1.2.9</ecNumber>
    </recommendedName>
</protein>
<comment type="function">
    <text evidence="5">Attaches a formyl group to the free amino group of methionyl-tRNA(fMet). The formyl group appears to play a dual role in the initiator identity of N-formylmethionyl-tRNA by promoting its recognition by IF2 and preventing the misappropriation of this tRNA by the elongation apparatus.</text>
</comment>